<evidence type="ECO:0000256" key="1">
    <source>
        <dbReference type="ARBA" id="ARBA00004141"/>
    </source>
</evidence>
<feature type="transmembrane region" description="Helical" evidence="11">
    <location>
        <begin position="132"/>
        <end position="157"/>
    </location>
</feature>
<feature type="transmembrane region" description="Helical" evidence="11">
    <location>
        <begin position="327"/>
        <end position="347"/>
    </location>
</feature>
<evidence type="ECO:0000256" key="8">
    <source>
        <dbReference type="ARBA" id="ARBA00023136"/>
    </source>
</evidence>
<keyword evidence="7 10" id="KW-0129">CBS domain</keyword>
<dbReference type="PRINTS" id="PR00762">
    <property type="entry name" value="CLCHANNEL"/>
</dbReference>
<evidence type="ECO:0000256" key="2">
    <source>
        <dbReference type="ARBA" id="ARBA00022448"/>
    </source>
</evidence>
<evidence type="ECO:0000256" key="5">
    <source>
        <dbReference type="ARBA" id="ARBA00022989"/>
    </source>
</evidence>
<evidence type="ECO:0000256" key="11">
    <source>
        <dbReference type="RuleBase" id="RU361221"/>
    </source>
</evidence>
<keyword evidence="3 11" id="KW-0812">Transmembrane</keyword>
<feature type="domain" description="CBS" evidence="13">
    <location>
        <begin position="616"/>
        <end position="681"/>
    </location>
</feature>
<dbReference type="InterPro" id="IPR051280">
    <property type="entry name" value="Cl-channel/antiporter"/>
</dbReference>
<dbReference type="Pfam" id="PF00571">
    <property type="entry name" value="CBS"/>
    <property type="match status" value="1"/>
</dbReference>
<dbReference type="RefSeq" id="XP_014672590.1">
    <property type="nucleotide sequence ID" value="XM_014817104.1"/>
</dbReference>
<dbReference type="SUPFAM" id="SSF81340">
    <property type="entry name" value="Clc chloride channel"/>
    <property type="match status" value="1"/>
</dbReference>
<keyword evidence="6 11" id="KW-0406">Ion transport</keyword>
<reference evidence="15" key="1">
    <citation type="submission" date="2025-08" db="UniProtKB">
        <authorList>
            <consortium name="RefSeq"/>
        </authorList>
    </citation>
    <scope>IDENTIFICATION</scope>
</reference>
<evidence type="ECO:0000259" key="13">
    <source>
        <dbReference type="PROSITE" id="PS51371"/>
    </source>
</evidence>
<dbReference type="Pfam" id="PF00654">
    <property type="entry name" value="Voltage_CLC"/>
    <property type="match status" value="1"/>
</dbReference>
<feature type="transmembrane region" description="Helical" evidence="11">
    <location>
        <begin position="489"/>
        <end position="510"/>
    </location>
</feature>
<gene>
    <name evidence="15" type="primary">LOC106813060</name>
</gene>
<dbReference type="InterPro" id="IPR014743">
    <property type="entry name" value="Cl-channel_core"/>
</dbReference>
<keyword evidence="4" id="KW-0677">Repeat</keyword>
<keyword evidence="14" id="KW-1185">Reference proteome</keyword>
<dbReference type="SUPFAM" id="SSF54631">
    <property type="entry name" value="CBS-domain pair"/>
    <property type="match status" value="1"/>
</dbReference>
<keyword evidence="5 11" id="KW-1133">Transmembrane helix</keyword>
<dbReference type="GeneID" id="106813060"/>
<sequence>MSGTVMVSRDKMATSIYRESTWARRDGTEPLLRGATSGISVNNDSDDITFDSSSIGSAGGARDSGFLHTRRRQRNSSSSSCESVDNKVTANGHLLSSRYESLDYEECENTLFLEEEKQKGYKFVAWRQANRWFVMLVVGVLTAMVACFIDIFIQLIASFKYKNIKHFMDRCVDEGCLLYPYLMWLAFNVVPVALAAILVTFGEPCAAGSGIPQIKCYLNGVKVPYVVRFKTLVVKAVGVILSVCGGLPVGKEGPMIHSGAIVAAGVSQGRSTTFRQDCKLFSYFRTDHEKRDFVSAGAAAGVAAAFGAPVGGVLFSLEEGASFWNQSLVWAIFFCSMISTFTLNVVLSMTETGQTGELSNPGLINFGKFENIVYQFWEIPVFLLMGAAGGLTGALFNHINYKLTIFRMRKLHRKWMQIVEAMLVSATTCTVGFLMIYGIEDCHTVGTDPIQYPLQVFCPDGDYSAIASMVFQTPEASVKSLFHDPYGSYSVRGLSVFCLLYFLLACWTYGLQVPSGLFIPMLLIGAGWGRLVGMLMFYIFPDKGVDLGKYALIGAAAQLGGVVRMTISLTVILMEACGNVTFGLPIMLVLMVTKWVGDFFNEGIYDMHIVLQRATMRRGTHVFWVVFINDGESVEASLPKIFRLFRALGLRHVVVLNGRHQVIGIVTRKDLARYRVSHHGGGMGLEELHITDR</sequence>
<proteinExistence type="inferred from homology"/>
<dbReference type="PANTHER" id="PTHR11689">
    <property type="entry name" value="CHLORIDE CHANNEL PROTEIN CLC FAMILY MEMBER"/>
    <property type="match status" value="1"/>
</dbReference>
<feature type="transmembrane region" description="Helical" evidence="11">
    <location>
        <begin position="177"/>
        <end position="201"/>
    </location>
</feature>
<dbReference type="CDD" id="cd03685">
    <property type="entry name" value="ClC_6_like"/>
    <property type="match status" value="1"/>
</dbReference>
<feature type="transmembrane region" description="Helical" evidence="11">
    <location>
        <begin position="517"/>
        <end position="540"/>
    </location>
</feature>
<evidence type="ECO:0000256" key="12">
    <source>
        <dbReference type="SAM" id="MobiDB-lite"/>
    </source>
</evidence>
<feature type="transmembrane region" description="Helical" evidence="11">
    <location>
        <begin position="580"/>
        <end position="597"/>
    </location>
</feature>
<evidence type="ECO:0000256" key="10">
    <source>
        <dbReference type="PROSITE-ProRule" id="PRU00703"/>
    </source>
</evidence>
<dbReference type="PANTHER" id="PTHR11689:SF136">
    <property type="entry name" value="H(+)_CL(-) EXCHANGE TRANSPORTER 7"/>
    <property type="match status" value="1"/>
</dbReference>
<dbReference type="InterPro" id="IPR046342">
    <property type="entry name" value="CBS_dom_sf"/>
</dbReference>
<feature type="region of interest" description="Disordered" evidence="12">
    <location>
        <begin position="54"/>
        <end position="84"/>
    </location>
</feature>
<evidence type="ECO:0000256" key="9">
    <source>
        <dbReference type="ARBA" id="ARBA00023214"/>
    </source>
</evidence>
<feature type="transmembrane region" description="Helical" evidence="11">
    <location>
        <begin position="293"/>
        <end position="315"/>
    </location>
</feature>
<keyword evidence="8 11" id="KW-0472">Membrane</keyword>
<evidence type="ECO:0000313" key="15">
    <source>
        <dbReference type="RefSeq" id="XP_014672590.1"/>
    </source>
</evidence>
<dbReference type="Proteomes" id="UP000695022">
    <property type="component" value="Unplaced"/>
</dbReference>
<feature type="transmembrane region" description="Helical" evidence="11">
    <location>
        <begin position="379"/>
        <end position="397"/>
    </location>
</feature>
<evidence type="ECO:0000313" key="14">
    <source>
        <dbReference type="Proteomes" id="UP000695022"/>
    </source>
</evidence>
<dbReference type="Gene3D" id="1.10.3080.10">
    <property type="entry name" value="Clc chloride channel"/>
    <property type="match status" value="1"/>
</dbReference>
<organism evidence="14 15">
    <name type="scientific">Priapulus caudatus</name>
    <name type="common">Priapulid worm</name>
    <dbReference type="NCBI Taxonomy" id="37621"/>
    <lineage>
        <taxon>Eukaryota</taxon>
        <taxon>Metazoa</taxon>
        <taxon>Ecdysozoa</taxon>
        <taxon>Scalidophora</taxon>
        <taxon>Priapulida</taxon>
        <taxon>Priapulimorpha</taxon>
        <taxon>Priapulimorphida</taxon>
        <taxon>Priapulidae</taxon>
        <taxon>Priapulus</taxon>
    </lineage>
</organism>
<feature type="transmembrane region" description="Helical" evidence="11">
    <location>
        <begin position="232"/>
        <end position="250"/>
    </location>
</feature>
<evidence type="ECO:0000256" key="3">
    <source>
        <dbReference type="ARBA" id="ARBA00022692"/>
    </source>
</evidence>
<comment type="similarity">
    <text evidence="11">Belongs to the chloride channel (TC 2.A.49) family.</text>
</comment>
<dbReference type="InterPro" id="IPR001807">
    <property type="entry name" value="ClC"/>
</dbReference>
<name>A0ABM1EK69_PRICU</name>
<keyword evidence="2 11" id="KW-0813">Transport</keyword>
<evidence type="ECO:0000256" key="7">
    <source>
        <dbReference type="ARBA" id="ARBA00023122"/>
    </source>
</evidence>
<dbReference type="InterPro" id="IPR000644">
    <property type="entry name" value="CBS_dom"/>
</dbReference>
<dbReference type="PROSITE" id="PS51371">
    <property type="entry name" value="CBS"/>
    <property type="match status" value="1"/>
</dbReference>
<feature type="transmembrane region" description="Helical" evidence="11">
    <location>
        <begin position="418"/>
        <end position="439"/>
    </location>
</feature>
<evidence type="ECO:0000256" key="6">
    <source>
        <dbReference type="ARBA" id="ARBA00023065"/>
    </source>
</evidence>
<accession>A0ABM1EK69</accession>
<protein>
    <recommendedName>
        <fullName evidence="11">Chloride channel protein</fullName>
    </recommendedName>
</protein>
<comment type="subcellular location">
    <subcellularLocation>
        <location evidence="1 11">Membrane</location>
        <topology evidence="1 11">Multi-pass membrane protein</topology>
    </subcellularLocation>
</comment>
<keyword evidence="9 11" id="KW-0868">Chloride</keyword>
<evidence type="ECO:0000256" key="4">
    <source>
        <dbReference type="ARBA" id="ARBA00022737"/>
    </source>
</evidence>